<evidence type="ECO:0000313" key="3">
    <source>
        <dbReference type="Proteomes" id="UP001595685"/>
    </source>
</evidence>
<protein>
    <submittedName>
        <fullName evidence="2">Uncharacterized protein</fullName>
    </submittedName>
</protein>
<feature type="compositionally biased region" description="Low complexity" evidence="1">
    <location>
        <begin position="135"/>
        <end position="161"/>
    </location>
</feature>
<reference evidence="3" key="1">
    <citation type="journal article" date="2019" name="Int. J. Syst. Evol. Microbiol.">
        <title>The Global Catalogue of Microorganisms (GCM) 10K type strain sequencing project: providing services to taxonomists for standard genome sequencing and annotation.</title>
        <authorList>
            <consortium name="The Broad Institute Genomics Platform"/>
            <consortium name="The Broad Institute Genome Sequencing Center for Infectious Disease"/>
            <person name="Wu L."/>
            <person name="Ma J."/>
        </authorList>
    </citation>
    <scope>NUCLEOTIDE SEQUENCE [LARGE SCALE GENOMIC DNA]</scope>
    <source>
        <strain evidence="3">NCAIM B.02333</strain>
    </source>
</reference>
<keyword evidence="3" id="KW-1185">Reference proteome</keyword>
<feature type="region of interest" description="Disordered" evidence="1">
    <location>
        <begin position="1"/>
        <end position="23"/>
    </location>
</feature>
<sequence>MTTTSGNTTPPTTPPTTSARLDTDRIEVAARALLDDKITAVRGLAAARQAREDARAGLAAAERHDAAAYTAALRAGWTTDELKRVGLDAPTSRAPGRPRGTQHRTPAAGHSTGQSTGQSRGPSAEQEPGPDAGQDTGPAGRSAAAASSTGPGSSAADSPTG</sequence>
<feature type="compositionally biased region" description="Polar residues" evidence="1">
    <location>
        <begin position="111"/>
        <end position="121"/>
    </location>
</feature>
<evidence type="ECO:0000313" key="2">
    <source>
        <dbReference type="EMBL" id="MFC3690505.1"/>
    </source>
</evidence>
<evidence type="ECO:0000256" key="1">
    <source>
        <dbReference type="SAM" id="MobiDB-lite"/>
    </source>
</evidence>
<feature type="region of interest" description="Disordered" evidence="1">
    <location>
        <begin position="80"/>
        <end position="161"/>
    </location>
</feature>
<name>A0ABV7WLT4_9MICO</name>
<organism evidence="2 3">
    <name type="scientific">Aquipuribacter hungaricus</name>
    <dbReference type="NCBI Taxonomy" id="545624"/>
    <lineage>
        <taxon>Bacteria</taxon>
        <taxon>Bacillati</taxon>
        <taxon>Actinomycetota</taxon>
        <taxon>Actinomycetes</taxon>
        <taxon>Micrococcales</taxon>
        <taxon>Intrasporangiaceae</taxon>
        <taxon>Aquipuribacter</taxon>
    </lineage>
</organism>
<dbReference type="EMBL" id="JBHRWW010000027">
    <property type="protein sequence ID" value="MFC3690505.1"/>
    <property type="molecule type" value="Genomic_DNA"/>
</dbReference>
<gene>
    <name evidence="2" type="ORF">ACFOLH_19325</name>
</gene>
<comment type="caution">
    <text evidence="2">The sequence shown here is derived from an EMBL/GenBank/DDBJ whole genome shotgun (WGS) entry which is preliminary data.</text>
</comment>
<dbReference type="RefSeq" id="WP_340291904.1">
    <property type="nucleotide sequence ID" value="NZ_JBBEOI010000053.1"/>
</dbReference>
<accession>A0ABV7WLT4</accession>
<dbReference type="Proteomes" id="UP001595685">
    <property type="component" value="Unassembled WGS sequence"/>
</dbReference>
<feature type="compositionally biased region" description="Low complexity" evidence="1">
    <location>
        <begin position="1"/>
        <end position="10"/>
    </location>
</feature>
<proteinExistence type="predicted"/>